<comment type="caution">
    <text evidence="2">The sequence shown here is derived from an EMBL/GenBank/DDBJ whole genome shotgun (WGS) entry which is preliminary data.</text>
</comment>
<evidence type="ECO:0000313" key="2">
    <source>
        <dbReference type="EMBL" id="KAL0563236.1"/>
    </source>
</evidence>
<accession>A0ABR3EK86</accession>
<organism evidence="2 3">
    <name type="scientific">Marasmius crinis-equi</name>
    <dbReference type="NCBI Taxonomy" id="585013"/>
    <lineage>
        <taxon>Eukaryota</taxon>
        <taxon>Fungi</taxon>
        <taxon>Dikarya</taxon>
        <taxon>Basidiomycota</taxon>
        <taxon>Agaricomycotina</taxon>
        <taxon>Agaricomycetes</taxon>
        <taxon>Agaricomycetidae</taxon>
        <taxon>Agaricales</taxon>
        <taxon>Marasmiineae</taxon>
        <taxon>Marasmiaceae</taxon>
        <taxon>Marasmius</taxon>
    </lineage>
</organism>
<feature type="compositionally biased region" description="Pro residues" evidence="1">
    <location>
        <begin position="35"/>
        <end position="47"/>
    </location>
</feature>
<name>A0ABR3EK86_9AGAR</name>
<evidence type="ECO:0000313" key="3">
    <source>
        <dbReference type="Proteomes" id="UP001465976"/>
    </source>
</evidence>
<sequence length="318" mass="35548">LIRSGPRNGSRGPQERRHTCSPSPVGADGRAATPTPLPERSPSPLDTPSPSEASRGPSAKRKTPHSQPEHERHPKRQQGSSSKATVPVSSKKRKADATEATESKKRRTENASSNDTTHLDQRQDYPELPDGVGGGDPRFYAAQALIMFKRTEIKELRGWIPLVWKWFELEQRGGFDGKQSQAKLWTRKRPKWVGEWIQRARNPEYLPQEGQEQPSKVLEDWWAWWEVLQPKWRAFDKARPRAASEYDEGSWDSICAIGPNGLTSVACTPVYVAKLLTTVPSGGTGRDKKTHDDTRAGLQRAVDDVGYVLQRVLSTADA</sequence>
<proteinExistence type="predicted"/>
<dbReference type="EMBL" id="JBAHYK010003754">
    <property type="protein sequence ID" value="KAL0563236.1"/>
    <property type="molecule type" value="Genomic_DNA"/>
</dbReference>
<protein>
    <submittedName>
        <fullName evidence="2">Uncharacterized protein</fullName>
    </submittedName>
</protein>
<reference evidence="2 3" key="1">
    <citation type="submission" date="2024-02" db="EMBL/GenBank/DDBJ databases">
        <title>A draft genome for the cacao thread blight pathogen Marasmius crinis-equi.</title>
        <authorList>
            <person name="Cohen S.P."/>
            <person name="Baruah I.K."/>
            <person name="Amoako-Attah I."/>
            <person name="Bukari Y."/>
            <person name="Meinhardt L.W."/>
            <person name="Bailey B.A."/>
        </authorList>
    </citation>
    <scope>NUCLEOTIDE SEQUENCE [LARGE SCALE GENOMIC DNA]</scope>
    <source>
        <strain evidence="2 3">GH-76</strain>
    </source>
</reference>
<feature type="region of interest" description="Disordered" evidence="1">
    <location>
        <begin position="1"/>
        <end position="134"/>
    </location>
</feature>
<feature type="compositionally biased region" description="Polar residues" evidence="1">
    <location>
        <begin position="77"/>
        <end position="88"/>
    </location>
</feature>
<keyword evidence="3" id="KW-1185">Reference proteome</keyword>
<dbReference type="Proteomes" id="UP001465976">
    <property type="component" value="Unassembled WGS sequence"/>
</dbReference>
<evidence type="ECO:0000256" key="1">
    <source>
        <dbReference type="SAM" id="MobiDB-lite"/>
    </source>
</evidence>
<gene>
    <name evidence="2" type="ORF">V5O48_018838</name>
</gene>
<feature type="non-terminal residue" evidence="2">
    <location>
        <position position="1"/>
    </location>
</feature>